<accession>A0ACC3AZW7</accession>
<reference evidence="1 2" key="1">
    <citation type="journal article" date="2023" name="ACS Omega">
        <title>Identification of the Neoaspergillic Acid Biosynthesis Gene Cluster by Establishing an In Vitro CRISPR-Ribonucleoprotein Genetic System in Aspergillus melleus.</title>
        <authorList>
            <person name="Yuan B."/>
            <person name="Grau M.F."/>
            <person name="Murata R.M."/>
            <person name="Torok T."/>
            <person name="Venkateswaran K."/>
            <person name="Stajich J.E."/>
            <person name="Wang C.C.C."/>
        </authorList>
    </citation>
    <scope>NUCLEOTIDE SEQUENCE [LARGE SCALE GENOMIC DNA]</scope>
    <source>
        <strain evidence="1 2">IMV 1140</strain>
    </source>
</reference>
<protein>
    <submittedName>
        <fullName evidence="1">Uncharacterized protein</fullName>
    </submittedName>
</protein>
<sequence>MGNASSFIKKSSYVLDPDGEVTIILRSPNAPSAVSKFQQSSESGSEDADSETESNHEQMGTGEAEGGGIEGKGHVDASSNNPSQNKDDKKNEEVRFQVSAKHLTVASPVFRISRSRVGTQKRS</sequence>
<evidence type="ECO:0000313" key="1">
    <source>
        <dbReference type="EMBL" id="KAK1143571.1"/>
    </source>
</evidence>
<name>A0ACC3AZW7_9EURO</name>
<gene>
    <name evidence="1" type="ORF">N8T08_006181</name>
</gene>
<keyword evidence="2" id="KW-1185">Reference proteome</keyword>
<dbReference type="Proteomes" id="UP001177260">
    <property type="component" value="Unassembled WGS sequence"/>
</dbReference>
<proteinExistence type="predicted"/>
<organism evidence="1 2">
    <name type="scientific">Aspergillus melleus</name>
    <dbReference type="NCBI Taxonomy" id="138277"/>
    <lineage>
        <taxon>Eukaryota</taxon>
        <taxon>Fungi</taxon>
        <taxon>Dikarya</taxon>
        <taxon>Ascomycota</taxon>
        <taxon>Pezizomycotina</taxon>
        <taxon>Eurotiomycetes</taxon>
        <taxon>Eurotiomycetidae</taxon>
        <taxon>Eurotiales</taxon>
        <taxon>Aspergillaceae</taxon>
        <taxon>Aspergillus</taxon>
        <taxon>Aspergillus subgen. Circumdati</taxon>
    </lineage>
</organism>
<evidence type="ECO:0000313" key="2">
    <source>
        <dbReference type="Proteomes" id="UP001177260"/>
    </source>
</evidence>
<dbReference type="EMBL" id="JAOPJF010000038">
    <property type="protein sequence ID" value="KAK1143571.1"/>
    <property type="molecule type" value="Genomic_DNA"/>
</dbReference>
<comment type="caution">
    <text evidence="1">The sequence shown here is derived from an EMBL/GenBank/DDBJ whole genome shotgun (WGS) entry which is preliminary data.</text>
</comment>